<dbReference type="Proteomes" id="UP000199081">
    <property type="component" value="Unassembled WGS sequence"/>
</dbReference>
<accession>A0A1H7HL82</accession>
<proteinExistence type="predicted"/>
<dbReference type="PANTHER" id="PTHR43649:SF12">
    <property type="entry name" value="DIACETYLCHITOBIOSE BINDING PROTEIN DASA"/>
    <property type="match status" value="1"/>
</dbReference>
<keyword evidence="1" id="KW-0732">Signal</keyword>
<evidence type="ECO:0000256" key="1">
    <source>
        <dbReference type="SAM" id="SignalP"/>
    </source>
</evidence>
<feature type="chain" id="PRO_5011565069" evidence="1">
    <location>
        <begin position="22"/>
        <end position="444"/>
    </location>
</feature>
<dbReference type="Pfam" id="PF01547">
    <property type="entry name" value="SBP_bac_1"/>
    <property type="match status" value="1"/>
</dbReference>
<evidence type="ECO:0000313" key="3">
    <source>
        <dbReference type="Proteomes" id="UP000199081"/>
    </source>
</evidence>
<sequence>MFKRRTFYKGLALFSAAGILAACGNEGDIPGTDGGTDTGNGNGDGAADGEEVSLAIMQGKVEFNAQFNELAQMYMDENPNVTIEITSVGGGTDYFTQLTTRFGAGDEPDIFSVAGPNEMEQMAEYMADLSDTDAAGAALDGMLDTVTEDDGTVVALPYNIEGYGFIYNMEIFEAAGIDADQIETYEDLEEAVQTIDSQLDELDIQAVFALPGAEGWVMGDHLANVFLSHEFNQDVNEAYNADTIEFERADEFQRMLDLQADYSIEPILSLDYSQQVEEYFSLGQVAIIQQGNWVYPTLEQMDPDFAENSVSMMPIPLDGYENQLPVGIPNYWAVNSNNDDATVQAAKDFLDWMYLSDEGKDFVINEFNFIPAYEGYEDMEIGDPLSQVVYDYSESGDTIGWIFNGYPTGFTNNEFGPNLQAYLGGEMTWEETIENSISAWESLQ</sequence>
<reference evidence="3" key="1">
    <citation type="submission" date="2016-10" db="EMBL/GenBank/DDBJ databases">
        <authorList>
            <person name="Varghese N."/>
            <person name="Submissions S."/>
        </authorList>
    </citation>
    <scope>NUCLEOTIDE SEQUENCE [LARGE SCALE GENOMIC DNA]</scope>
    <source>
        <strain evidence="3">DSM 19183</strain>
    </source>
</reference>
<name>A0A1H7HL82_9LACT</name>
<dbReference type="PROSITE" id="PS51257">
    <property type="entry name" value="PROKAR_LIPOPROTEIN"/>
    <property type="match status" value="1"/>
</dbReference>
<dbReference type="OrthoDB" id="9763054at2"/>
<dbReference type="RefSeq" id="WP_091479253.1">
    <property type="nucleotide sequence ID" value="NZ_BJYC01000007.1"/>
</dbReference>
<dbReference type="InterPro" id="IPR050490">
    <property type="entry name" value="Bact_solute-bd_prot1"/>
</dbReference>
<dbReference type="AlphaFoldDB" id="A0A1H7HL82"/>
<gene>
    <name evidence="2" type="ORF">SAMN04488099_103116</name>
</gene>
<dbReference type="EMBL" id="FNZU01000003">
    <property type="protein sequence ID" value="SEK51176.1"/>
    <property type="molecule type" value="Genomic_DNA"/>
</dbReference>
<dbReference type="STRING" id="426702.SAMN04488099_103116"/>
<dbReference type="InterPro" id="IPR006059">
    <property type="entry name" value="SBP"/>
</dbReference>
<dbReference type="PANTHER" id="PTHR43649">
    <property type="entry name" value="ARABINOSE-BINDING PROTEIN-RELATED"/>
    <property type="match status" value="1"/>
</dbReference>
<dbReference type="SUPFAM" id="SSF53850">
    <property type="entry name" value="Periplasmic binding protein-like II"/>
    <property type="match status" value="1"/>
</dbReference>
<organism evidence="2 3">
    <name type="scientific">Alkalibacterium pelagium</name>
    <dbReference type="NCBI Taxonomy" id="426702"/>
    <lineage>
        <taxon>Bacteria</taxon>
        <taxon>Bacillati</taxon>
        <taxon>Bacillota</taxon>
        <taxon>Bacilli</taxon>
        <taxon>Lactobacillales</taxon>
        <taxon>Carnobacteriaceae</taxon>
        <taxon>Alkalibacterium</taxon>
    </lineage>
</organism>
<dbReference type="Gene3D" id="3.40.190.10">
    <property type="entry name" value="Periplasmic binding protein-like II"/>
    <property type="match status" value="2"/>
</dbReference>
<feature type="signal peptide" evidence="1">
    <location>
        <begin position="1"/>
        <end position="21"/>
    </location>
</feature>
<evidence type="ECO:0000313" key="2">
    <source>
        <dbReference type="EMBL" id="SEK51176.1"/>
    </source>
</evidence>
<protein>
    <submittedName>
        <fullName evidence="2">Carbohydrate ABC transporter substrate-binding protein, CUT1 family (TC 3.A.1.1.-)</fullName>
    </submittedName>
</protein>
<keyword evidence="3" id="KW-1185">Reference proteome</keyword>